<dbReference type="KEGG" id="gah:GAH_01745"/>
<dbReference type="AlphaFoldDB" id="A0A0F7DBF0"/>
<sequence length="167" mass="19659">MAVVYIIDSSSLIDLMDCNPIDIYPSVWKRLIDLHLEDRLYSHIEVYLEIESQDDELKKWAKEQKNKYPNLFRSYSTAQQKYLADILKNFEAFVKINGNTYKDADPWLVALALEIRKTPTIFGPNEPIIVTEEILKGNKVKIPYVSNHYGIKCLKIFDVFRHEGWRF</sequence>
<name>A0A0F7DBF0_9EURY</name>
<keyword evidence="2" id="KW-1185">Reference proteome</keyword>
<dbReference type="Proteomes" id="UP000034723">
    <property type="component" value="Chromosome"/>
</dbReference>
<evidence type="ECO:0000313" key="1">
    <source>
        <dbReference type="EMBL" id="AKG90976.1"/>
    </source>
</evidence>
<dbReference type="Pfam" id="PF14367">
    <property type="entry name" value="DUF4411"/>
    <property type="match status" value="1"/>
</dbReference>
<organism evidence="1 2">
    <name type="scientific">Geoglobus ahangari</name>
    <dbReference type="NCBI Taxonomy" id="113653"/>
    <lineage>
        <taxon>Archaea</taxon>
        <taxon>Methanobacteriati</taxon>
        <taxon>Methanobacteriota</taxon>
        <taxon>Archaeoglobi</taxon>
        <taxon>Archaeoglobales</taxon>
        <taxon>Archaeoglobaceae</taxon>
        <taxon>Geoglobus</taxon>
    </lineage>
</organism>
<dbReference type="GeneID" id="24804314"/>
<dbReference type="OrthoDB" id="378799at2157"/>
<dbReference type="InterPro" id="IPR016541">
    <property type="entry name" value="UCP008505"/>
</dbReference>
<reference evidence="1 2" key="1">
    <citation type="submission" date="2015-04" db="EMBL/GenBank/DDBJ databases">
        <title>The complete genome sequence of the hyperthermophilic, obligate iron-reducing archaeon Geoglobus ahangari strain 234T.</title>
        <authorList>
            <person name="Manzella M.P."/>
            <person name="Holmes D.E."/>
            <person name="Rocheleau J.M."/>
            <person name="Chung A."/>
            <person name="Reguera G."/>
            <person name="Kashefi K."/>
        </authorList>
    </citation>
    <scope>NUCLEOTIDE SEQUENCE [LARGE SCALE GENOMIC DNA]</scope>
    <source>
        <strain evidence="1 2">234</strain>
    </source>
</reference>
<dbReference type="HOGENOM" id="CLU_116293_1_0_2"/>
<protein>
    <recommendedName>
        <fullName evidence="3">DUF4411 family protein</fullName>
    </recommendedName>
</protein>
<gene>
    <name evidence="1" type="ORF">GAH_01745</name>
</gene>
<dbReference type="RefSeq" id="WP_048096146.1">
    <property type="nucleotide sequence ID" value="NZ_CP011267.1"/>
</dbReference>
<accession>A0A0F7DBF0</accession>
<dbReference type="STRING" id="113653.GAH_01745"/>
<dbReference type="EMBL" id="CP011267">
    <property type="protein sequence ID" value="AKG90976.1"/>
    <property type="molecule type" value="Genomic_DNA"/>
</dbReference>
<evidence type="ECO:0000313" key="2">
    <source>
        <dbReference type="Proteomes" id="UP000034723"/>
    </source>
</evidence>
<dbReference type="InParanoid" id="A0A0F7DBF0"/>
<proteinExistence type="predicted"/>
<evidence type="ECO:0008006" key="3">
    <source>
        <dbReference type="Google" id="ProtNLM"/>
    </source>
</evidence>